<dbReference type="Pfam" id="PF00085">
    <property type="entry name" value="Thioredoxin"/>
    <property type="match status" value="1"/>
</dbReference>
<organism evidence="2 3">
    <name type="scientific">Jeotgalibacillus soli</name>
    <dbReference type="NCBI Taxonomy" id="889306"/>
    <lineage>
        <taxon>Bacteria</taxon>
        <taxon>Bacillati</taxon>
        <taxon>Bacillota</taxon>
        <taxon>Bacilli</taxon>
        <taxon>Bacillales</taxon>
        <taxon>Caryophanaceae</taxon>
        <taxon>Jeotgalibacillus</taxon>
    </lineage>
</organism>
<dbReference type="STRING" id="889306.KP78_38820"/>
<keyword evidence="3" id="KW-1185">Reference proteome</keyword>
<gene>
    <name evidence="2" type="ORF">KP78_38820</name>
</gene>
<dbReference type="RefSeq" id="WP_327063200.1">
    <property type="nucleotide sequence ID" value="NZ_JXRP01000022.1"/>
</dbReference>
<comment type="caution">
    <text evidence="2">The sequence shown here is derived from an EMBL/GenBank/DDBJ whole genome shotgun (WGS) entry which is preliminary data.</text>
</comment>
<dbReference type="CDD" id="cd02947">
    <property type="entry name" value="TRX_family"/>
    <property type="match status" value="1"/>
</dbReference>
<dbReference type="AlphaFoldDB" id="A0A0C2RLN5"/>
<dbReference type="Proteomes" id="UP000031938">
    <property type="component" value="Unassembled WGS sequence"/>
</dbReference>
<dbReference type="InterPro" id="IPR013766">
    <property type="entry name" value="Thioredoxin_domain"/>
</dbReference>
<accession>A0A0C2RLN5</accession>
<evidence type="ECO:0000259" key="1">
    <source>
        <dbReference type="Pfam" id="PF00085"/>
    </source>
</evidence>
<dbReference type="Gene3D" id="3.40.30.10">
    <property type="entry name" value="Glutaredoxin"/>
    <property type="match status" value="1"/>
</dbReference>
<evidence type="ECO:0000313" key="3">
    <source>
        <dbReference type="Proteomes" id="UP000031938"/>
    </source>
</evidence>
<dbReference type="SUPFAM" id="SSF52833">
    <property type="entry name" value="Thioredoxin-like"/>
    <property type="match status" value="1"/>
</dbReference>
<protein>
    <submittedName>
        <fullName evidence="2">Thioredoxin</fullName>
    </submittedName>
</protein>
<dbReference type="EMBL" id="JXRP01000022">
    <property type="protein sequence ID" value="KIL42659.1"/>
    <property type="molecule type" value="Genomic_DNA"/>
</dbReference>
<dbReference type="InterPro" id="IPR036249">
    <property type="entry name" value="Thioredoxin-like_sf"/>
</dbReference>
<sequence>MITEWTAQQMNEAIDAHSHTALYLYTPMCGTCQLAGRMLDIAAGIVPDYAYGKANLNYMESLAKKYQIESVPCLLIWKNGDLAQKIYAFESVPTIYETLKNHLL</sequence>
<name>A0A0C2RLN5_9BACL</name>
<feature type="domain" description="Thioredoxin" evidence="1">
    <location>
        <begin position="4"/>
        <end position="91"/>
    </location>
</feature>
<dbReference type="PATRIC" id="fig|889306.3.peg.3899"/>
<proteinExistence type="predicted"/>
<evidence type="ECO:0000313" key="2">
    <source>
        <dbReference type="EMBL" id="KIL42659.1"/>
    </source>
</evidence>
<reference evidence="2 3" key="1">
    <citation type="submission" date="2015-01" db="EMBL/GenBank/DDBJ databases">
        <title>Genome sequencing of Jeotgalibacillus soli.</title>
        <authorList>
            <person name="Goh K.M."/>
            <person name="Chan K.-G."/>
            <person name="Yaakop A.S."/>
            <person name="Ee R."/>
            <person name="Gan H.M."/>
            <person name="Chan C.S."/>
        </authorList>
    </citation>
    <scope>NUCLEOTIDE SEQUENCE [LARGE SCALE GENOMIC DNA]</scope>
    <source>
        <strain evidence="2 3">P9</strain>
    </source>
</reference>